<dbReference type="GO" id="GO:0016020">
    <property type="term" value="C:membrane"/>
    <property type="evidence" value="ECO:0007669"/>
    <property type="project" value="GOC"/>
</dbReference>
<dbReference type="Pfam" id="PF23022">
    <property type="entry name" value="6TM_1st_PGAP2IP"/>
    <property type="match status" value="1"/>
</dbReference>
<feature type="transmembrane region" description="Helical" evidence="1">
    <location>
        <begin position="337"/>
        <end position="353"/>
    </location>
</feature>
<keyword evidence="6" id="KW-1185">Reference proteome</keyword>
<feature type="transmembrane region" description="Helical" evidence="1">
    <location>
        <begin position="117"/>
        <end position="136"/>
    </location>
</feature>
<feature type="domain" description="PGAP2IP second transmembrane" evidence="2">
    <location>
        <begin position="271"/>
        <end position="441"/>
    </location>
</feature>
<feature type="domain" description="PGAP2IP C-terminal nuclease-like" evidence="4">
    <location>
        <begin position="613"/>
        <end position="740"/>
    </location>
</feature>
<feature type="domain" description="PGAP2IP first transmembrane" evidence="3">
    <location>
        <begin position="89"/>
        <end position="227"/>
    </location>
</feature>
<feature type="transmembrane region" description="Helical" evidence="1">
    <location>
        <begin position="359"/>
        <end position="377"/>
    </location>
</feature>
<dbReference type="Gene3D" id="3.60.10.10">
    <property type="entry name" value="Endonuclease/exonuclease/phosphatase"/>
    <property type="match status" value="1"/>
</dbReference>
<name>A0AAD9Q727_ACRCE</name>
<feature type="transmembrane region" description="Helical" evidence="1">
    <location>
        <begin position="86"/>
        <end position="105"/>
    </location>
</feature>
<protein>
    <submittedName>
        <fullName evidence="5">PGAP2-interacting protein</fullName>
    </submittedName>
</protein>
<sequence length="792" mass="89186">MAETAEGSVTAQKTSVKSLLRRRKELRHRAQSLVEGATDAREEAEEYETVIPECSEDEFIDEETAEIAEEVIEFTYTIRELFAETFLGYTWWSLIHGISPMIWFYPLNELEISGYEAFVVTILSPMFAGISGLLQFSGSIHGLAFWRVLSLVGVASFQAPSTLVRLIMLAFGCGTAMLWFCGIIWNKDPKERVLSFWGLILGLFLLLTMRISYVSVNPIWSDVTSNRVVLLVAALATLDRVYTGYMMSISQSGSQSKSLSEPQDSKLSGPGWLLVAVGFGALMFLTHAVFGEVSLVFRWAVSGYPHTGPKPNPWGLAVFVALSFGVLLSSKQWTSSIIWWLIGSTGAAMLYFGSRHWAVVGGLILATYTMSIWPAMIDRLFSRPVGRTMVLANLVYIILLLASVWVVAYNFVPGGEYTRERTHVLLSIVMVFIGLALTTKTTPNVNQEYGKIKKEEKVIDDQKSSDVKPSKKTSVAVRFNNVAFLEEHGDRFWFFKTHVIPVLFYLFLVAAMLMMGRYHRHVYVTPQKVQLYTCNVSFQTIQEDSRVFSAMIWTVHFAYDNVGWPSFERAAQMINDTAIVPNLTLVTMTWQCGLKKGLECTLILALLPETIHGGELAPALSATINITGELVDFVIVHMGNDRDDLDRKLQADELARIMDQSANPVVFLGYVTSSPGSRDYRTLSNRGRVKDIDSTDKDRWCEYIMYRGLIRLGYARISHGGLSDTEVQLAKFRIPYPGQKFQDNEILTTSGKDVPESIKFPTRFGSLYKGHYKAWQHHYHMTTPKYFLPADK</sequence>
<keyword evidence="1" id="KW-1133">Transmembrane helix</keyword>
<feature type="transmembrane region" description="Helical" evidence="1">
    <location>
        <begin position="143"/>
        <end position="160"/>
    </location>
</feature>
<dbReference type="GO" id="GO:0005783">
    <property type="term" value="C:endoplasmic reticulum"/>
    <property type="evidence" value="ECO:0007669"/>
    <property type="project" value="TreeGrafter"/>
</dbReference>
<dbReference type="InterPro" id="IPR053912">
    <property type="entry name" value="PGAP2IP_TM_1nd"/>
</dbReference>
<dbReference type="EMBL" id="JARQWQ010000058">
    <property type="protein sequence ID" value="KAK2555982.1"/>
    <property type="molecule type" value="Genomic_DNA"/>
</dbReference>
<reference evidence="5" key="2">
    <citation type="journal article" date="2023" name="Science">
        <title>Genomic signatures of disease resistance in endangered staghorn corals.</title>
        <authorList>
            <person name="Vollmer S.V."/>
            <person name="Selwyn J.D."/>
            <person name="Despard B.A."/>
            <person name="Roesel C.L."/>
        </authorList>
    </citation>
    <scope>NUCLEOTIDE SEQUENCE</scope>
    <source>
        <strain evidence="5">K2</strain>
    </source>
</reference>
<feature type="transmembrane region" description="Helical" evidence="1">
    <location>
        <begin position="193"/>
        <end position="216"/>
    </location>
</feature>
<gene>
    <name evidence="5" type="ORF">P5673_021971</name>
</gene>
<dbReference type="Proteomes" id="UP001249851">
    <property type="component" value="Unassembled WGS sequence"/>
</dbReference>
<keyword evidence="1" id="KW-0812">Transmembrane</keyword>
<evidence type="ECO:0000259" key="2">
    <source>
        <dbReference type="Pfam" id="PF23021"/>
    </source>
</evidence>
<evidence type="ECO:0000256" key="1">
    <source>
        <dbReference type="SAM" id="Phobius"/>
    </source>
</evidence>
<dbReference type="GO" id="GO:0006506">
    <property type="term" value="P:GPI anchor biosynthetic process"/>
    <property type="evidence" value="ECO:0007669"/>
    <property type="project" value="TreeGrafter"/>
</dbReference>
<dbReference type="InterPro" id="IPR036691">
    <property type="entry name" value="Endo/exonu/phosph_ase_sf"/>
</dbReference>
<comment type="caution">
    <text evidence="5">The sequence shown here is derived from an EMBL/GenBank/DDBJ whole genome shotgun (WGS) entry which is preliminary data.</text>
</comment>
<dbReference type="PANTHER" id="PTHR14859:SF1">
    <property type="entry name" value="PGAP2-INTERACTING PROTEIN"/>
    <property type="match status" value="1"/>
</dbReference>
<dbReference type="PANTHER" id="PTHR14859">
    <property type="entry name" value="CALCOFLUOR WHITE HYPERSENSITIVE PROTEIN PRECURSOR"/>
    <property type="match status" value="1"/>
</dbReference>
<dbReference type="AlphaFoldDB" id="A0AAD9Q727"/>
<feature type="transmembrane region" description="Helical" evidence="1">
    <location>
        <begin position="311"/>
        <end position="330"/>
    </location>
</feature>
<dbReference type="Pfam" id="PF23226">
    <property type="entry name" value="Exo_endo_phos_PGAP2IP"/>
    <property type="match status" value="1"/>
</dbReference>
<proteinExistence type="predicted"/>
<feature type="transmembrane region" description="Helical" evidence="1">
    <location>
        <begin position="228"/>
        <end position="250"/>
    </location>
</feature>
<keyword evidence="1" id="KW-0472">Membrane</keyword>
<accession>A0AAD9Q727</accession>
<dbReference type="Pfam" id="PF23021">
    <property type="entry name" value="6TM_2nd_PGAP2IP"/>
    <property type="match status" value="1"/>
</dbReference>
<feature type="transmembrane region" description="Helical" evidence="1">
    <location>
        <begin position="424"/>
        <end position="443"/>
    </location>
</feature>
<dbReference type="InterPro" id="IPR057315">
    <property type="entry name" value="Exo_endo_phos_PGAP2IP_C"/>
</dbReference>
<feature type="transmembrane region" description="Helical" evidence="1">
    <location>
        <begin position="166"/>
        <end position="186"/>
    </location>
</feature>
<feature type="transmembrane region" description="Helical" evidence="1">
    <location>
        <begin position="389"/>
        <end position="412"/>
    </location>
</feature>
<dbReference type="SUPFAM" id="SSF56219">
    <property type="entry name" value="DNase I-like"/>
    <property type="match status" value="1"/>
</dbReference>
<evidence type="ECO:0000259" key="3">
    <source>
        <dbReference type="Pfam" id="PF23022"/>
    </source>
</evidence>
<feature type="transmembrane region" description="Helical" evidence="1">
    <location>
        <begin position="499"/>
        <end position="518"/>
    </location>
</feature>
<evidence type="ECO:0000313" key="5">
    <source>
        <dbReference type="EMBL" id="KAK2555982.1"/>
    </source>
</evidence>
<dbReference type="InterPro" id="IPR053911">
    <property type="entry name" value="PGAP2IP_TM_2nd"/>
</dbReference>
<reference evidence="5" key="1">
    <citation type="journal article" date="2023" name="G3 (Bethesda)">
        <title>Whole genome assembly and annotation of the endangered Caribbean coral Acropora cervicornis.</title>
        <authorList>
            <person name="Selwyn J.D."/>
            <person name="Vollmer S.V."/>
        </authorList>
    </citation>
    <scope>NUCLEOTIDE SEQUENCE</scope>
    <source>
        <strain evidence="5">K2</strain>
    </source>
</reference>
<organism evidence="5 6">
    <name type="scientific">Acropora cervicornis</name>
    <name type="common">Staghorn coral</name>
    <dbReference type="NCBI Taxonomy" id="6130"/>
    <lineage>
        <taxon>Eukaryota</taxon>
        <taxon>Metazoa</taxon>
        <taxon>Cnidaria</taxon>
        <taxon>Anthozoa</taxon>
        <taxon>Hexacorallia</taxon>
        <taxon>Scleractinia</taxon>
        <taxon>Astrocoeniina</taxon>
        <taxon>Acroporidae</taxon>
        <taxon>Acropora</taxon>
    </lineage>
</organism>
<dbReference type="InterPro" id="IPR051916">
    <property type="entry name" value="GPI-anchor_lipid_remodeler"/>
</dbReference>
<evidence type="ECO:0000259" key="4">
    <source>
        <dbReference type="Pfam" id="PF23226"/>
    </source>
</evidence>
<feature type="transmembrane region" description="Helical" evidence="1">
    <location>
        <begin position="271"/>
        <end position="291"/>
    </location>
</feature>
<evidence type="ECO:0000313" key="6">
    <source>
        <dbReference type="Proteomes" id="UP001249851"/>
    </source>
</evidence>